<keyword evidence="1 2" id="KW-0560">Oxidoreductase</keyword>
<dbReference type="Proteomes" id="UP000716004">
    <property type="component" value="Unassembled WGS sequence"/>
</dbReference>
<comment type="caution">
    <text evidence="4">The sequence shown here is derived from an EMBL/GenBank/DDBJ whole genome shotgun (WGS) entry which is preliminary data.</text>
</comment>
<dbReference type="HAMAP" id="MF_01401">
    <property type="entry name" value="MsrA"/>
    <property type="match status" value="1"/>
</dbReference>
<evidence type="ECO:0000313" key="4">
    <source>
        <dbReference type="EMBL" id="MBX8631379.1"/>
    </source>
</evidence>
<accession>A0A8J8CAQ4</accession>
<dbReference type="PANTHER" id="PTHR43774:SF1">
    <property type="entry name" value="PEPTIDE METHIONINE SULFOXIDE REDUCTASE MSRA 2"/>
    <property type="match status" value="1"/>
</dbReference>
<dbReference type="Proteomes" id="UP000750197">
    <property type="component" value="Unassembled WGS sequence"/>
</dbReference>
<gene>
    <name evidence="2 4" type="primary">msrA</name>
    <name evidence="4" type="ORF">J9259_02490</name>
    <name evidence="5" type="ORF">KIY12_07205</name>
</gene>
<dbReference type="GO" id="GO:0008113">
    <property type="term" value="F:peptide-methionine (S)-S-oxide reductase activity"/>
    <property type="evidence" value="ECO:0007669"/>
    <property type="project" value="UniProtKB-UniRule"/>
</dbReference>
<dbReference type="EMBL" id="JAHEAC010000067">
    <property type="protein sequence ID" value="MBX8644490.1"/>
    <property type="molecule type" value="Genomic_DNA"/>
</dbReference>
<dbReference type="Pfam" id="PF01625">
    <property type="entry name" value="PMSR"/>
    <property type="match status" value="1"/>
</dbReference>
<organism evidence="4 6">
    <name type="scientific">Candidatus Sysuiplasma superficiale</name>
    <dbReference type="NCBI Taxonomy" id="2823368"/>
    <lineage>
        <taxon>Archaea</taxon>
        <taxon>Methanobacteriati</taxon>
        <taxon>Thermoplasmatota</taxon>
        <taxon>Thermoplasmata</taxon>
        <taxon>Candidatus Sysuiplasmatales</taxon>
        <taxon>Candidatus Sysuiplasmataceae</taxon>
        <taxon>Candidatus Sysuiplasma</taxon>
    </lineage>
</organism>
<protein>
    <recommendedName>
        <fullName evidence="2">Peptide methionine sulfoxide reductase MsrA</fullName>
        <shortName evidence="2">Protein-methionine-S-oxide reductase</shortName>
        <ecNumber evidence="2">1.8.4.11</ecNumber>
    </recommendedName>
    <alternativeName>
        <fullName evidence="2">Peptide-methionine (S)-S-oxide reductase</fullName>
        <shortName evidence="2">Peptide Met(O) reductase</shortName>
    </alternativeName>
</protein>
<comment type="similarity">
    <text evidence="2">Belongs to the MsrA Met sulfoxide reductase family.</text>
</comment>
<evidence type="ECO:0000313" key="6">
    <source>
        <dbReference type="Proteomes" id="UP000716004"/>
    </source>
</evidence>
<dbReference type="PANTHER" id="PTHR43774">
    <property type="entry name" value="PEPTIDE METHIONINE SULFOXIDE REDUCTASE"/>
    <property type="match status" value="1"/>
</dbReference>
<evidence type="ECO:0000256" key="2">
    <source>
        <dbReference type="HAMAP-Rule" id="MF_01401"/>
    </source>
</evidence>
<evidence type="ECO:0000259" key="3">
    <source>
        <dbReference type="Pfam" id="PF01625"/>
    </source>
</evidence>
<feature type="active site" evidence="2">
    <location>
        <position position="17"/>
    </location>
</feature>
<comment type="catalytic activity">
    <reaction evidence="2">
        <text>L-methionyl-[protein] + [thioredoxin]-disulfide + H2O = L-methionyl-(S)-S-oxide-[protein] + [thioredoxin]-dithiol</text>
        <dbReference type="Rhea" id="RHEA:14217"/>
        <dbReference type="Rhea" id="RHEA-COMP:10698"/>
        <dbReference type="Rhea" id="RHEA-COMP:10700"/>
        <dbReference type="Rhea" id="RHEA-COMP:12313"/>
        <dbReference type="Rhea" id="RHEA-COMP:12315"/>
        <dbReference type="ChEBI" id="CHEBI:15377"/>
        <dbReference type="ChEBI" id="CHEBI:16044"/>
        <dbReference type="ChEBI" id="CHEBI:29950"/>
        <dbReference type="ChEBI" id="CHEBI:44120"/>
        <dbReference type="ChEBI" id="CHEBI:50058"/>
        <dbReference type="EC" id="1.8.4.11"/>
    </reaction>
</comment>
<dbReference type="EMBL" id="JAGVSJ010000003">
    <property type="protein sequence ID" value="MBX8631379.1"/>
    <property type="molecule type" value="Genomic_DNA"/>
</dbReference>
<sequence>MADGDKDYGTAVFGGGCFWCIDAVFSEMPGIIRTECGYAGGTMAEPTYEDVCSGTTGHAEVVRVTYDRKKVSYRDLIETFLSVHDPTTPDRQGPDYGSQYRSIILYQTEQEKEIAADVIAEVERKGIFGDPVVTEIVPLRAFYLAEEYHQKFFSRNPDKPYCRIVIAPKVSKFRKRQSRLLGSP</sequence>
<feature type="domain" description="Peptide methionine sulphoxide reductase MsrA" evidence="3">
    <location>
        <begin position="10"/>
        <end position="162"/>
    </location>
</feature>
<reference evidence="4" key="1">
    <citation type="submission" date="2021-04" db="EMBL/GenBank/DDBJ databases">
        <title>Genomic insights into ecological role and evolution of a novel Thermoplasmata order Candidatus Sysuiplasmatales.</title>
        <authorList>
            <person name="Yuan Y."/>
        </authorList>
    </citation>
    <scope>NUCLEOTIDE SEQUENCE</scope>
    <source>
        <strain evidence="5">TUT19-bin139</strain>
        <strain evidence="4">YP2-bin.285</strain>
    </source>
</reference>
<dbReference type="InterPro" id="IPR002569">
    <property type="entry name" value="Met_Sox_Rdtase_MsrA_dom"/>
</dbReference>
<dbReference type="EC" id="1.8.4.11" evidence="2"/>
<name>A0A8J8CAQ4_9ARCH</name>
<dbReference type="AlphaFoldDB" id="A0A8J8CAQ4"/>
<evidence type="ECO:0000256" key="1">
    <source>
        <dbReference type="ARBA" id="ARBA00023002"/>
    </source>
</evidence>
<comment type="function">
    <text evidence="2">Has an important function as a repair enzyme for proteins that have been inactivated by oxidation. Catalyzes the reversible oxidation-reduction of methionine sulfoxide in proteins to methionine.</text>
</comment>
<dbReference type="InterPro" id="IPR036509">
    <property type="entry name" value="Met_Sox_Rdtase_MsrA_sf"/>
</dbReference>
<evidence type="ECO:0000313" key="5">
    <source>
        <dbReference type="EMBL" id="MBX8644490.1"/>
    </source>
</evidence>
<comment type="catalytic activity">
    <reaction evidence="2">
        <text>[thioredoxin]-disulfide + L-methionine + H2O = L-methionine (S)-S-oxide + [thioredoxin]-dithiol</text>
        <dbReference type="Rhea" id="RHEA:19993"/>
        <dbReference type="Rhea" id="RHEA-COMP:10698"/>
        <dbReference type="Rhea" id="RHEA-COMP:10700"/>
        <dbReference type="ChEBI" id="CHEBI:15377"/>
        <dbReference type="ChEBI" id="CHEBI:29950"/>
        <dbReference type="ChEBI" id="CHEBI:50058"/>
        <dbReference type="ChEBI" id="CHEBI:57844"/>
        <dbReference type="ChEBI" id="CHEBI:58772"/>
        <dbReference type="EC" id="1.8.4.11"/>
    </reaction>
</comment>
<proteinExistence type="inferred from homology"/>
<dbReference type="SUPFAM" id="SSF55068">
    <property type="entry name" value="Peptide methionine sulfoxide reductase"/>
    <property type="match status" value="1"/>
</dbReference>
<dbReference type="NCBIfam" id="TIGR00401">
    <property type="entry name" value="msrA"/>
    <property type="match status" value="1"/>
</dbReference>
<dbReference type="Gene3D" id="3.30.1060.10">
    <property type="entry name" value="Peptide methionine sulphoxide reductase MsrA"/>
    <property type="match status" value="1"/>
</dbReference>